<name>A0A853I190_9GAMM</name>
<dbReference type="RefSeq" id="WP_180569761.1">
    <property type="nucleotide sequence ID" value="NZ_JACCKB010000029.1"/>
</dbReference>
<dbReference type="AlphaFoldDB" id="A0A853I190"/>
<gene>
    <name evidence="2" type="ORF">H0A36_17135</name>
</gene>
<evidence type="ECO:0008006" key="4">
    <source>
        <dbReference type="Google" id="ProtNLM"/>
    </source>
</evidence>
<keyword evidence="3" id="KW-1185">Reference proteome</keyword>
<keyword evidence="1" id="KW-0472">Membrane</keyword>
<comment type="caution">
    <text evidence="2">The sequence shown here is derived from an EMBL/GenBank/DDBJ whole genome shotgun (WGS) entry which is preliminary data.</text>
</comment>
<proteinExistence type="predicted"/>
<evidence type="ECO:0000256" key="1">
    <source>
        <dbReference type="SAM" id="Phobius"/>
    </source>
</evidence>
<keyword evidence="1" id="KW-1133">Transmembrane helix</keyword>
<reference evidence="2 3" key="1">
    <citation type="submission" date="2020-07" db="EMBL/GenBank/DDBJ databases">
        <title>Endozoicomonas sp. nov., isolated from sediment.</title>
        <authorList>
            <person name="Gu T."/>
        </authorList>
    </citation>
    <scope>NUCLEOTIDE SEQUENCE [LARGE SCALE GENOMIC DNA]</scope>
    <source>
        <strain evidence="2 3">SM1973</strain>
    </source>
</reference>
<protein>
    <recommendedName>
        <fullName evidence="4">DoxX family protein</fullName>
    </recommendedName>
</protein>
<evidence type="ECO:0000313" key="2">
    <source>
        <dbReference type="EMBL" id="NYZ67740.1"/>
    </source>
</evidence>
<keyword evidence="1" id="KW-0812">Transmembrane</keyword>
<feature type="transmembrane region" description="Helical" evidence="1">
    <location>
        <begin position="114"/>
        <end position="137"/>
    </location>
</feature>
<feature type="transmembrane region" description="Helical" evidence="1">
    <location>
        <begin position="44"/>
        <end position="67"/>
    </location>
</feature>
<feature type="transmembrane region" description="Helical" evidence="1">
    <location>
        <begin position="74"/>
        <end position="94"/>
    </location>
</feature>
<evidence type="ECO:0000313" key="3">
    <source>
        <dbReference type="Proteomes" id="UP000569732"/>
    </source>
</evidence>
<organism evidence="2 3">
    <name type="scientific">Spartinivicinus marinus</name>
    <dbReference type="NCBI Taxonomy" id="2994442"/>
    <lineage>
        <taxon>Bacteria</taxon>
        <taxon>Pseudomonadati</taxon>
        <taxon>Pseudomonadota</taxon>
        <taxon>Gammaproteobacteria</taxon>
        <taxon>Oceanospirillales</taxon>
        <taxon>Zooshikellaceae</taxon>
        <taxon>Spartinivicinus</taxon>
    </lineage>
</organism>
<dbReference type="EMBL" id="JACCKB010000029">
    <property type="protein sequence ID" value="NYZ67740.1"/>
    <property type="molecule type" value="Genomic_DNA"/>
</dbReference>
<sequence>MKRHYIKWLLCGYIAFIFVQSLFFKFSDAYETQHIFGVLGEWSGFQWFADFGAYGVGIAELIASIMLFIPAIRLLGAGLAAGVMSGAIFFHLFTPLGIYMPEFNAQGDVIGNDGGLLFINACIVFTCAIIVAIWEWIEGNHLFAKH</sequence>
<feature type="transmembrane region" description="Helical" evidence="1">
    <location>
        <begin position="5"/>
        <end position="24"/>
    </location>
</feature>
<dbReference type="Proteomes" id="UP000569732">
    <property type="component" value="Unassembled WGS sequence"/>
</dbReference>
<accession>A0A853I190</accession>